<gene>
    <name evidence="2" type="ORF">KIN20_031734</name>
</gene>
<feature type="region of interest" description="Disordered" evidence="1">
    <location>
        <begin position="1"/>
        <end position="52"/>
    </location>
</feature>
<dbReference type="Proteomes" id="UP001196413">
    <property type="component" value="Unassembled WGS sequence"/>
</dbReference>
<feature type="compositionally biased region" description="Acidic residues" evidence="1">
    <location>
        <begin position="19"/>
        <end position="30"/>
    </location>
</feature>
<evidence type="ECO:0000256" key="1">
    <source>
        <dbReference type="SAM" id="MobiDB-lite"/>
    </source>
</evidence>
<feature type="compositionally biased region" description="Basic and acidic residues" evidence="1">
    <location>
        <begin position="1"/>
        <end position="18"/>
    </location>
</feature>
<accession>A0AAD5WHG3</accession>
<dbReference type="AlphaFoldDB" id="A0AAD5WHG3"/>
<sequence>MKISRKGEEIVKEDKETREEDEEDVEEEQKEGEKQEGVRDLGMFTFTESETI</sequence>
<evidence type="ECO:0000313" key="3">
    <source>
        <dbReference type="Proteomes" id="UP001196413"/>
    </source>
</evidence>
<protein>
    <submittedName>
        <fullName evidence="2">Uncharacterized protein</fullName>
    </submittedName>
</protein>
<proteinExistence type="predicted"/>
<keyword evidence="3" id="KW-1185">Reference proteome</keyword>
<organism evidence="2 3">
    <name type="scientific">Parelaphostrongylus tenuis</name>
    <name type="common">Meningeal worm</name>
    <dbReference type="NCBI Taxonomy" id="148309"/>
    <lineage>
        <taxon>Eukaryota</taxon>
        <taxon>Metazoa</taxon>
        <taxon>Ecdysozoa</taxon>
        <taxon>Nematoda</taxon>
        <taxon>Chromadorea</taxon>
        <taxon>Rhabditida</taxon>
        <taxon>Rhabditina</taxon>
        <taxon>Rhabditomorpha</taxon>
        <taxon>Strongyloidea</taxon>
        <taxon>Metastrongylidae</taxon>
        <taxon>Parelaphostrongylus</taxon>
    </lineage>
</organism>
<comment type="caution">
    <text evidence="2">The sequence shown here is derived from an EMBL/GenBank/DDBJ whole genome shotgun (WGS) entry which is preliminary data.</text>
</comment>
<name>A0AAD5WHG3_PARTN</name>
<reference evidence="2" key="1">
    <citation type="submission" date="2021-06" db="EMBL/GenBank/DDBJ databases">
        <title>Parelaphostrongylus tenuis whole genome reference sequence.</title>
        <authorList>
            <person name="Garwood T.J."/>
            <person name="Larsen P.A."/>
            <person name="Fountain-Jones N.M."/>
            <person name="Garbe J.R."/>
            <person name="Macchietto M.G."/>
            <person name="Kania S.A."/>
            <person name="Gerhold R.W."/>
            <person name="Richards J.E."/>
            <person name="Wolf T.M."/>
        </authorList>
    </citation>
    <scope>NUCLEOTIDE SEQUENCE</scope>
    <source>
        <strain evidence="2">MNPRO001-30</strain>
        <tissue evidence="2">Meninges</tissue>
    </source>
</reference>
<dbReference type="EMBL" id="JAHQIW010006726">
    <property type="protein sequence ID" value="KAJ1370085.1"/>
    <property type="molecule type" value="Genomic_DNA"/>
</dbReference>
<evidence type="ECO:0000313" key="2">
    <source>
        <dbReference type="EMBL" id="KAJ1370085.1"/>
    </source>
</evidence>